<evidence type="ECO:0000256" key="1">
    <source>
        <dbReference type="SAM" id="MobiDB-lite"/>
    </source>
</evidence>
<keyword evidence="3" id="KW-1185">Reference proteome</keyword>
<dbReference type="AlphaFoldDB" id="A0A2U2DU16"/>
<proteinExistence type="predicted"/>
<reference evidence="2 3" key="1">
    <citation type="submission" date="2018-05" db="EMBL/GenBank/DDBJ databases">
        <title>The draft genome of strain NS-104.</title>
        <authorList>
            <person name="Hang P."/>
            <person name="Jiang J."/>
        </authorList>
    </citation>
    <scope>NUCLEOTIDE SEQUENCE [LARGE SCALE GENOMIC DNA]</scope>
    <source>
        <strain evidence="2 3">NS-104</strain>
    </source>
</reference>
<evidence type="ECO:0000313" key="2">
    <source>
        <dbReference type="EMBL" id="PWE56781.1"/>
    </source>
</evidence>
<accession>A0A2U2DU16</accession>
<organism evidence="2 3">
    <name type="scientific">Metarhizobium album</name>
    <dbReference type="NCBI Taxonomy" id="2182425"/>
    <lineage>
        <taxon>Bacteria</taxon>
        <taxon>Pseudomonadati</taxon>
        <taxon>Pseudomonadota</taxon>
        <taxon>Alphaproteobacteria</taxon>
        <taxon>Hyphomicrobiales</taxon>
        <taxon>Rhizobiaceae</taxon>
        <taxon>Metarhizobium</taxon>
    </lineage>
</organism>
<evidence type="ECO:0000313" key="3">
    <source>
        <dbReference type="Proteomes" id="UP000245252"/>
    </source>
</evidence>
<sequence length="186" mass="21061">MASKAAKLKQKRESRGRPKVEHVAREPNGRISRSPLDTDCDTLERRAKRLRLPVELARDQKAATFIGYLNLIGKVDGISDDQYEAAQKYLALRRSYLLAIKAPNAERSEEGVGTPSPDISDTYVDWCQNTVDRFDECRKVIQRAQNESRANLWAALDLCVIQGHRLDHMVGDIRILCNALIVAFRV</sequence>
<comment type="caution">
    <text evidence="2">The sequence shown here is derived from an EMBL/GenBank/DDBJ whole genome shotgun (WGS) entry which is preliminary data.</text>
</comment>
<name>A0A2U2DU16_9HYPH</name>
<gene>
    <name evidence="2" type="ORF">DEM27_10485</name>
</gene>
<feature type="region of interest" description="Disordered" evidence="1">
    <location>
        <begin position="1"/>
        <end position="37"/>
    </location>
</feature>
<dbReference type="RefSeq" id="WP_109458156.1">
    <property type="nucleotide sequence ID" value="NZ_QFBC01000003.1"/>
</dbReference>
<protein>
    <submittedName>
        <fullName evidence="2">Uncharacterized protein</fullName>
    </submittedName>
</protein>
<feature type="compositionally biased region" description="Basic and acidic residues" evidence="1">
    <location>
        <begin position="11"/>
        <end position="28"/>
    </location>
</feature>
<dbReference type="Proteomes" id="UP000245252">
    <property type="component" value="Unassembled WGS sequence"/>
</dbReference>
<dbReference type="EMBL" id="QFBC01000003">
    <property type="protein sequence ID" value="PWE56781.1"/>
    <property type="molecule type" value="Genomic_DNA"/>
</dbReference>
<feature type="compositionally biased region" description="Basic residues" evidence="1">
    <location>
        <begin position="1"/>
        <end position="10"/>
    </location>
</feature>
<dbReference type="OrthoDB" id="7925147at2"/>